<dbReference type="PANTHER" id="PTHR45641">
    <property type="entry name" value="TETRATRICOPEPTIDE REPEAT PROTEIN (AFU_ORTHOLOGUE AFUA_6G03870)"/>
    <property type="match status" value="1"/>
</dbReference>
<dbReference type="InterPro" id="IPR011990">
    <property type="entry name" value="TPR-like_helical_dom_sf"/>
</dbReference>
<keyword evidence="2 8" id="KW-0328">Glycosyltransferase</keyword>
<dbReference type="InterPro" id="IPR000768">
    <property type="entry name" value="ART"/>
</dbReference>
<keyword evidence="8" id="KW-0520">NAD</keyword>
<dbReference type="OrthoDB" id="9978981at2759"/>
<evidence type="ECO:0000313" key="9">
    <source>
        <dbReference type="EMBL" id="CAF0753765.1"/>
    </source>
</evidence>
<proteinExistence type="inferred from homology"/>
<evidence type="ECO:0000256" key="2">
    <source>
        <dbReference type="ARBA" id="ARBA00022676"/>
    </source>
</evidence>
<evidence type="ECO:0000256" key="3">
    <source>
        <dbReference type="ARBA" id="ARBA00022679"/>
    </source>
</evidence>
<keyword evidence="8" id="KW-0521">NADP</keyword>
<reference evidence="9" key="1">
    <citation type="submission" date="2021-02" db="EMBL/GenBank/DDBJ databases">
        <authorList>
            <person name="Nowell W R."/>
        </authorList>
    </citation>
    <scope>NUCLEOTIDE SEQUENCE</scope>
</reference>
<dbReference type="GO" id="GO:0016779">
    <property type="term" value="F:nucleotidyltransferase activity"/>
    <property type="evidence" value="ECO:0007669"/>
    <property type="project" value="UniProtKB-KW"/>
</dbReference>
<evidence type="ECO:0000313" key="12">
    <source>
        <dbReference type="EMBL" id="CAF3855124.1"/>
    </source>
</evidence>
<evidence type="ECO:0000256" key="1">
    <source>
        <dbReference type="ARBA" id="ARBA00009558"/>
    </source>
</evidence>
<keyword evidence="4" id="KW-0548">Nucleotidyltransferase</keyword>
<dbReference type="EMBL" id="CAJNOK010009591">
    <property type="protein sequence ID" value="CAF1093652.1"/>
    <property type="molecule type" value="Genomic_DNA"/>
</dbReference>
<protein>
    <recommendedName>
        <fullName evidence="8">NAD(P)(+)--arginine ADP-ribosyltransferase</fullName>
        <ecNumber evidence="8">2.4.2.31</ecNumber>
    </recommendedName>
    <alternativeName>
        <fullName evidence="8">Mono(ADP-ribosyl)transferase</fullName>
    </alternativeName>
</protein>
<name>A0A813PEA2_9BILA</name>
<evidence type="ECO:0000313" key="11">
    <source>
        <dbReference type="EMBL" id="CAF3533796.1"/>
    </source>
</evidence>
<dbReference type="Pfam" id="PF01129">
    <property type="entry name" value="ART"/>
    <property type="match status" value="1"/>
</dbReference>
<gene>
    <name evidence="9" type="ORF">GPM918_LOCUS991</name>
    <name evidence="10" type="ORF">OVA965_LOCUS18940</name>
    <name evidence="11" type="ORF">SRO942_LOCUS991</name>
    <name evidence="12" type="ORF">TMI583_LOCUS18951</name>
</gene>
<comment type="caution">
    <text evidence="9">The sequence shown here is derived from an EMBL/GenBank/DDBJ whole genome shotgun (WGS) entry which is preliminary data.</text>
</comment>
<dbReference type="EMBL" id="CAJNOQ010000085">
    <property type="protein sequence ID" value="CAF0753765.1"/>
    <property type="molecule type" value="Genomic_DNA"/>
</dbReference>
<dbReference type="Gene3D" id="3.90.176.10">
    <property type="entry name" value="Toxin ADP-ribosyltransferase, Chain A, domain 1"/>
    <property type="match status" value="1"/>
</dbReference>
<evidence type="ECO:0000256" key="4">
    <source>
        <dbReference type="ARBA" id="ARBA00022695"/>
    </source>
</evidence>
<evidence type="ECO:0000256" key="8">
    <source>
        <dbReference type="RuleBase" id="RU361228"/>
    </source>
</evidence>
<dbReference type="Proteomes" id="UP000663829">
    <property type="component" value="Unassembled WGS sequence"/>
</dbReference>
<comment type="similarity">
    <text evidence="1 8">Belongs to the Arg-specific ADP-ribosyltransferase family.</text>
</comment>
<evidence type="ECO:0000256" key="7">
    <source>
        <dbReference type="ARBA" id="ARBA00047597"/>
    </source>
</evidence>
<dbReference type="EMBL" id="CAJOBA010009608">
    <property type="protein sequence ID" value="CAF3855124.1"/>
    <property type="molecule type" value="Genomic_DNA"/>
</dbReference>
<dbReference type="PROSITE" id="PS51996">
    <property type="entry name" value="TR_MART"/>
    <property type="match status" value="1"/>
</dbReference>
<keyword evidence="3 8" id="KW-0808">Transferase</keyword>
<keyword evidence="6" id="KW-0802">TPR repeat</keyword>
<dbReference type="SMART" id="SM00028">
    <property type="entry name" value="TPR"/>
    <property type="match status" value="4"/>
</dbReference>
<dbReference type="Proteomes" id="UP000682733">
    <property type="component" value="Unassembled WGS sequence"/>
</dbReference>
<dbReference type="Gene3D" id="1.25.40.10">
    <property type="entry name" value="Tetratricopeptide repeat domain"/>
    <property type="match status" value="2"/>
</dbReference>
<dbReference type="SUPFAM" id="SSF56399">
    <property type="entry name" value="ADP-ribosylation"/>
    <property type="match status" value="1"/>
</dbReference>
<dbReference type="AlphaFoldDB" id="A0A813PEA2"/>
<dbReference type="SUPFAM" id="SSF48452">
    <property type="entry name" value="TPR-like"/>
    <property type="match status" value="1"/>
</dbReference>
<comment type="catalytic activity">
    <reaction evidence="7 8">
        <text>L-arginyl-[protein] + NAD(+) = N(omega)-(ADP-D-ribosyl)-L-arginyl-[protein] + nicotinamide + H(+)</text>
        <dbReference type="Rhea" id="RHEA:19149"/>
        <dbReference type="Rhea" id="RHEA-COMP:10532"/>
        <dbReference type="Rhea" id="RHEA-COMP:15087"/>
        <dbReference type="ChEBI" id="CHEBI:15378"/>
        <dbReference type="ChEBI" id="CHEBI:17154"/>
        <dbReference type="ChEBI" id="CHEBI:29965"/>
        <dbReference type="ChEBI" id="CHEBI:57540"/>
        <dbReference type="ChEBI" id="CHEBI:142554"/>
        <dbReference type="EC" id="2.4.2.31"/>
    </reaction>
</comment>
<dbReference type="EMBL" id="CAJOBC010000085">
    <property type="protein sequence ID" value="CAF3533796.1"/>
    <property type="molecule type" value="Genomic_DNA"/>
</dbReference>
<dbReference type="InterPro" id="IPR019734">
    <property type="entry name" value="TPR_rpt"/>
</dbReference>
<evidence type="ECO:0000256" key="5">
    <source>
        <dbReference type="ARBA" id="ARBA00022737"/>
    </source>
</evidence>
<evidence type="ECO:0000313" key="10">
    <source>
        <dbReference type="EMBL" id="CAF1093652.1"/>
    </source>
</evidence>
<dbReference type="EC" id="2.4.2.31" evidence="8"/>
<evidence type="ECO:0000256" key="6">
    <source>
        <dbReference type="ARBA" id="ARBA00022803"/>
    </source>
</evidence>
<organism evidence="9 13">
    <name type="scientific">Didymodactylos carnosus</name>
    <dbReference type="NCBI Taxonomy" id="1234261"/>
    <lineage>
        <taxon>Eukaryota</taxon>
        <taxon>Metazoa</taxon>
        <taxon>Spiralia</taxon>
        <taxon>Gnathifera</taxon>
        <taxon>Rotifera</taxon>
        <taxon>Eurotatoria</taxon>
        <taxon>Bdelloidea</taxon>
        <taxon>Philodinida</taxon>
        <taxon>Philodinidae</taxon>
        <taxon>Didymodactylos</taxon>
    </lineage>
</organism>
<sequence>MPTCTEVSIDRQSLRFRLTRNVEPYQLLWLDGDMTETPKKLAVQRKLRGIINQLKTFDKVKDCEKQLLSLSSDVDEKVILIINDQFSRELLPAVHDMKQLCAVYIYCATVEHIDKWRCQFAKAKGVFYTLEEMINQIEKDQNLRERVHDESIGINIYNFHCNDKLEQRNAMFMHLQLFIEIILNIKPAPEKAKKELLDFLRAMFGDNDEQVRVIDDFERNYSMDTAVWWYTKYTLFYSLLNQALRNHDFDILTAFRFFITDLYKQLSDEHKKYLGTLSKPIIQVYRGQAINEKELQLITDNVGEYISMNSFLSTTTRRETAEFFAESSTTGTDSVKRILFEFKIDSQMSNIKPFANVRHLSYFAEEDEVLISLSTIFRIKDVKYNNAQNLWIAKLELCSSDDFALKEILEHEKKLMQPTPSLLHLGKLLGNMGSYEKQKALIQQILNESDNDLEKENCYLLLGQGARFLKDYDMALENSFKCLELQEKAGVDDVYIGQTYIAIAEIYFLKLELDLSLEYAEKSLSLIPEGHLLRAHTYRLMSKTYSKKAEYELSLDYSKKTLEIQKETLPEDDKDVGLTYYWMAIAYENINNYPMALLCLNESLRISQKTLPPTHQNIRIFQEHVKRMQDKLTCPP</sequence>
<keyword evidence="13" id="KW-1185">Reference proteome</keyword>
<accession>A0A813PEA2</accession>
<evidence type="ECO:0000313" key="13">
    <source>
        <dbReference type="Proteomes" id="UP000663829"/>
    </source>
</evidence>
<dbReference type="Proteomes" id="UP000677228">
    <property type="component" value="Unassembled WGS sequence"/>
</dbReference>
<dbReference type="PANTHER" id="PTHR45641:SF19">
    <property type="entry name" value="NEPHROCYSTIN-3"/>
    <property type="match status" value="1"/>
</dbReference>
<dbReference type="Proteomes" id="UP000681722">
    <property type="component" value="Unassembled WGS sequence"/>
</dbReference>
<keyword evidence="5" id="KW-0677">Repeat</keyword>
<dbReference type="GO" id="GO:0106274">
    <property type="term" value="F:NAD+-protein-arginine ADP-ribosyltransferase activity"/>
    <property type="evidence" value="ECO:0007669"/>
    <property type="project" value="UniProtKB-EC"/>
</dbReference>